<dbReference type="InterPro" id="IPR007791">
    <property type="entry name" value="DjlA_N"/>
</dbReference>
<dbReference type="AlphaFoldDB" id="A0A382URW7"/>
<accession>A0A382URW7</accession>
<gene>
    <name evidence="2" type="ORF">METZ01_LOCUS389741</name>
</gene>
<dbReference type="EMBL" id="UINC01146263">
    <property type="protein sequence ID" value="SVD36887.1"/>
    <property type="molecule type" value="Genomic_DNA"/>
</dbReference>
<protein>
    <recommendedName>
        <fullName evidence="1">Co-chaperone DjlA N-terminal domain-containing protein</fullName>
    </recommendedName>
</protein>
<dbReference type="Gene3D" id="1.10.3680.10">
    <property type="entry name" value="TerB-like"/>
    <property type="match status" value="1"/>
</dbReference>
<dbReference type="Pfam" id="PF05099">
    <property type="entry name" value="TerB"/>
    <property type="match status" value="1"/>
</dbReference>
<feature type="domain" description="Co-chaperone DjlA N-terminal" evidence="1">
    <location>
        <begin position="2"/>
        <end position="110"/>
    </location>
</feature>
<dbReference type="SUPFAM" id="SSF158682">
    <property type="entry name" value="TerB-like"/>
    <property type="match status" value="1"/>
</dbReference>
<evidence type="ECO:0000259" key="1">
    <source>
        <dbReference type="Pfam" id="PF05099"/>
    </source>
</evidence>
<sequence>MLETANIDGHVDQQEVDKISKVLIDIFHEEPSAVEAELKKCLEELEEHKSFHSFTSQINQSFSNEKKIILLEILWEIILEDGELHDFESNLMRRLAGLLYISDVQCGNAKKRALKKSQLTK</sequence>
<evidence type="ECO:0000313" key="2">
    <source>
        <dbReference type="EMBL" id="SVD36887.1"/>
    </source>
</evidence>
<dbReference type="CDD" id="cd07313">
    <property type="entry name" value="terB_like_2"/>
    <property type="match status" value="1"/>
</dbReference>
<organism evidence="2">
    <name type="scientific">marine metagenome</name>
    <dbReference type="NCBI Taxonomy" id="408172"/>
    <lineage>
        <taxon>unclassified sequences</taxon>
        <taxon>metagenomes</taxon>
        <taxon>ecological metagenomes</taxon>
    </lineage>
</organism>
<dbReference type="InterPro" id="IPR029024">
    <property type="entry name" value="TerB-like"/>
</dbReference>
<reference evidence="2" key="1">
    <citation type="submission" date="2018-05" db="EMBL/GenBank/DDBJ databases">
        <authorList>
            <person name="Lanie J.A."/>
            <person name="Ng W.-L."/>
            <person name="Kazmierczak K.M."/>
            <person name="Andrzejewski T.M."/>
            <person name="Davidsen T.M."/>
            <person name="Wayne K.J."/>
            <person name="Tettelin H."/>
            <person name="Glass J.I."/>
            <person name="Rusch D."/>
            <person name="Podicherti R."/>
            <person name="Tsui H.-C.T."/>
            <person name="Winkler M.E."/>
        </authorList>
    </citation>
    <scope>NUCLEOTIDE SEQUENCE</scope>
</reference>
<proteinExistence type="predicted"/>
<name>A0A382URW7_9ZZZZ</name>